<dbReference type="GO" id="GO:0008781">
    <property type="term" value="F:N-acylneuraminate cytidylyltransferase activity"/>
    <property type="evidence" value="ECO:0007669"/>
    <property type="project" value="TreeGrafter"/>
</dbReference>
<keyword evidence="1" id="KW-0548">Nucleotidyltransferase</keyword>
<dbReference type="AlphaFoldDB" id="A0A1N6XS96"/>
<name>A0A1N6XS96_9SPIO</name>
<dbReference type="OrthoDB" id="9805604at2"/>
<protein>
    <submittedName>
        <fullName evidence="1">N-acylneuraminate cytidylyltransferase/CMP-N,N'-diacetyllegionaminic acid synthase</fullName>
    </submittedName>
</protein>
<sequence length="250" mass="28555">MKTLALIPARSGSKGVPNKNVQRIRNVPLIAFSIWTAQRAGLFDEVLLSTDDPGYFDSVKCLNLSTEYIRPPELSQDTSPTIDAILDALDWYEKKGKTFDAVMLLQPPAPFRTVEHLCNAVSLLEDHPEATCVTGIVRVWDQHPARVKRLEGQRLVDFCEHAVEIEPSRRQDLQPPAYLRNGSIYLSRVQLLRTQRKVWGDHVLGMEMPEANSVNVDRHLDFITASSMLDYEPYRPYLSEFDELIELYNE</sequence>
<dbReference type="Pfam" id="PF02348">
    <property type="entry name" value="CTP_transf_3"/>
    <property type="match status" value="1"/>
</dbReference>
<dbReference type="InterPro" id="IPR029044">
    <property type="entry name" value="Nucleotide-diphossugar_trans"/>
</dbReference>
<dbReference type="InterPro" id="IPR003329">
    <property type="entry name" value="Cytidylyl_trans"/>
</dbReference>
<keyword evidence="1" id="KW-0808">Transferase</keyword>
<accession>A0A1N6XS96</accession>
<proteinExistence type="predicted"/>
<dbReference type="Proteomes" id="UP000186400">
    <property type="component" value="Unassembled WGS sequence"/>
</dbReference>
<evidence type="ECO:0000313" key="1">
    <source>
        <dbReference type="EMBL" id="SIR05245.1"/>
    </source>
</evidence>
<dbReference type="PANTHER" id="PTHR21485:SF6">
    <property type="entry name" value="N-ACYLNEURAMINATE CYTIDYLYLTRANSFERASE-RELATED"/>
    <property type="match status" value="1"/>
</dbReference>
<organism evidence="1 2">
    <name type="scientific">Alkalispirochaeta americana</name>
    <dbReference type="NCBI Taxonomy" id="159291"/>
    <lineage>
        <taxon>Bacteria</taxon>
        <taxon>Pseudomonadati</taxon>
        <taxon>Spirochaetota</taxon>
        <taxon>Spirochaetia</taxon>
        <taxon>Spirochaetales</taxon>
        <taxon>Spirochaetaceae</taxon>
        <taxon>Alkalispirochaeta</taxon>
    </lineage>
</organism>
<dbReference type="STRING" id="159291.SAMN05920897_1306"/>
<evidence type="ECO:0000313" key="2">
    <source>
        <dbReference type="Proteomes" id="UP000186400"/>
    </source>
</evidence>
<dbReference type="InterPro" id="IPR050793">
    <property type="entry name" value="CMP-NeuNAc_synthase"/>
</dbReference>
<dbReference type="EMBL" id="FTMS01000030">
    <property type="protein sequence ID" value="SIR05245.1"/>
    <property type="molecule type" value="Genomic_DNA"/>
</dbReference>
<keyword evidence="2" id="KW-1185">Reference proteome</keyword>
<reference evidence="1 2" key="1">
    <citation type="submission" date="2017-01" db="EMBL/GenBank/DDBJ databases">
        <authorList>
            <person name="Mah S.A."/>
            <person name="Swanson W.J."/>
            <person name="Moy G.W."/>
            <person name="Vacquier V.D."/>
        </authorList>
    </citation>
    <scope>NUCLEOTIDE SEQUENCE [LARGE SCALE GENOMIC DNA]</scope>
    <source>
        <strain evidence="1 2">ASpG1</strain>
    </source>
</reference>
<dbReference type="RefSeq" id="WP_076489936.1">
    <property type="nucleotide sequence ID" value="NZ_FTMS01000030.1"/>
</dbReference>
<dbReference type="CDD" id="cd02513">
    <property type="entry name" value="CMP-NeuAc_Synthase"/>
    <property type="match status" value="1"/>
</dbReference>
<dbReference type="SUPFAM" id="SSF53448">
    <property type="entry name" value="Nucleotide-diphospho-sugar transferases"/>
    <property type="match status" value="1"/>
</dbReference>
<dbReference type="PANTHER" id="PTHR21485">
    <property type="entry name" value="HAD SUPERFAMILY MEMBERS CMAS AND KDSC"/>
    <property type="match status" value="1"/>
</dbReference>
<dbReference type="Gene3D" id="3.90.550.10">
    <property type="entry name" value="Spore Coat Polysaccharide Biosynthesis Protein SpsA, Chain A"/>
    <property type="match status" value="1"/>
</dbReference>
<gene>
    <name evidence="1" type="ORF">SAMN05920897_1306</name>
</gene>